<sequence length="75" mass="8241">MVGPSVGSAPIMGHYLHTFSYEVLGKRSRRTPRRDRAARACASNPGSSFKIDTLYDTGGYLLTLFQLPFHSSVPP</sequence>
<keyword evidence="2" id="KW-1185">Reference proteome</keyword>
<organism evidence="1 2">
    <name type="scientific">Ancylostoma ceylanicum</name>
    <dbReference type="NCBI Taxonomy" id="53326"/>
    <lineage>
        <taxon>Eukaryota</taxon>
        <taxon>Metazoa</taxon>
        <taxon>Ecdysozoa</taxon>
        <taxon>Nematoda</taxon>
        <taxon>Chromadorea</taxon>
        <taxon>Rhabditida</taxon>
        <taxon>Rhabditina</taxon>
        <taxon>Rhabditomorpha</taxon>
        <taxon>Strongyloidea</taxon>
        <taxon>Ancylostomatidae</taxon>
        <taxon>Ancylostomatinae</taxon>
        <taxon>Ancylostoma</taxon>
    </lineage>
</organism>
<evidence type="ECO:0000313" key="1">
    <source>
        <dbReference type="EMBL" id="EYC10535.1"/>
    </source>
</evidence>
<gene>
    <name evidence="1" type="primary">Acey_s0055.g2608</name>
    <name evidence="1" type="ORF">Y032_0055g2608</name>
</gene>
<proteinExistence type="predicted"/>
<dbReference type="AlphaFoldDB" id="A0A016U5Y9"/>
<comment type="caution">
    <text evidence="1">The sequence shown here is derived from an EMBL/GenBank/DDBJ whole genome shotgun (WGS) entry which is preliminary data.</text>
</comment>
<name>A0A016U5Y9_9BILA</name>
<dbReference type="EMBL" id="JARK01001391">
    <property type="protein sequence ID" value="EYC10535.1"/>
    <property type="molecule type" value="Genomic_DNA"/>
</dbReference>
<accession>A0A016U5Y9</accession>
<evidence type="ECO:0000313" key="2">
    <source>
        <dbReference type="Proteomes" id="UP000024635"/>
    </source>
</evidence>
<reference evidence="2" key="1">
    <citation type="journal article" date="2015" name="Nat. Genet.">
        <title>The genome and transcriptome of the zoonotic hookworm Ancylostoma ceylanicum identify infection-specific gene families.</title>
        <authorList>
            <person name="Schwarz E.M."/>
            <person name="Hu Y."/>
            <person name="Antoshechkin I."/>
            <person name="Miller M.M."/>
            <person name="Sternberg P.W."/>
            <person name="Aroian R.V."/>
        </authorList>
    </citation>
    <scope>NUCLEOTIDE SEQUENCE</scope>
    <source>
        <strain evidence="2">HY135</strain>
    </source>
</reference>
<protein>
    <submittedName>
        <fullName evidence="1">Uncharacterized protein</fullName>
    </submittedName>
</protein>
<dbReference type="Proteomes" id="UP000024635">
    <property type="component" value="Unassembled WGS sequence"/>
</dbReference>